<feature type="coiled-coil region" evidence="8">
    <location>
        <begin position="353"/>
        <end position="418"/>
    </location>
</feature>
<dbReference type="CDD" id="cd05387">
    <property type="entry name" value="BY-kinase"/>
    <property type="match status" value="1"/>
</dbReference>
<dbReference type="PANTHER" id="PTHR32309">
    <property type="entry name" value="TYROSINE-PROTEIN KINASE"/>
    <property type="match status" value="1"/>
</dbReference>
<organism evidence="13 15">
    <name type="scientific">Agrobacterium larrymoorei</name>
    <dbReference type="NCBI Taxonomy" id="160699"/>
    <lineage>
        <taxon>Bacteria</taxon>
        <taxon>Pseudomonadati</taxon>
        <taxon>Pseudomonadota</taxon>
        <taxon>Alphaproteobacteria</taxon>
        <taxon>Hyphomicrobiales</taxon>
        <taxon>Rhizobiaceae</taxon>
        <taxon>Rhizobium/Agrobacterium group</taxon>
        <taxon>Agrobacterium</taxon>
    </lineage>
</organism>
<protein>
    <submittedName>
        <fullName evidence="14">AAA family ATPase</fullName>
    </submittedName>
    <submittedName>
        <fullName evidence="13">Chromosome partitioning protein ParA</fullName>
    </submittedName>
</protein>
<sequence>MHAFSREDNADASQQESFLDIESVIAIARRQWKIVAASVAVAVVLGIINILTAVPLFTADVSVLIDRGNGQLADQLSSIGSSGGSLMEDESSILSQVEIFKSDTIASAVVDKLFLANDPVFMADDRSAIAQLIGTLRSLLNVSQWFVSDEAEKDDAAARHFAAERKLVDNLDVTRVGRTYVLDVKYTSPSPELSAKIANAFGDIYLVDKLNSKYEATRRASDWLQNRIAELRQRALDSDLAVQKFRTTNNLVSAGSVLVSDQQLSELNSALIVAQSDTSKAEARLQRIQQIIASGQTDAIVTDVLGSTISNELRQKYLDASKREAQISARLGANHVQAIRMRSEMAEYQRLMFEELNRIAESYKSDLDVAKAREKSLNDSVSQATGISASANETQVQLRELEREAETYKNLYQTFLQRYQEAVQQQSFPVTEARVITRASPPKSPSHPKKPLILALFIVMGGAVGCGFAAFREIRDRFFRTGDQVRDTLKLEFLGMTPLIAGRRLSAPPGSKLPVGELFKTNSVSNYVVENPLSSFAETLRSAKLSADLGMVGKECKIIGVVSSLPGEGKSMTSINFAQLLADQGNRTVLIDCDLRNPGATRAIGSHAEAGLLEAVLENRDPRSLLLRDPKTGLAFLPTVIKHRVPHSSELLASPAMRGILTTLSANADYIVLDLPPLGPVVDARAIASRVDGFLMVVEWGRTARHVVRQLLRAEVEVRNKCLGVILNKVDQRKLKLYRSFGSSEYYHSQYTKYYQDAA</sequence>
<dbReference type="Gene3D" id="3.40.50.300">
    <property type="entry name" value="P-loop containing nucleotide triphosphate hydrolases"/>
    <property type="match status" value="1"/>
</dbReference>
<proteinExistence type="predicted"/>
<keyword evidence="16" id="KW-1185">Reference proteome</keyword>
<evidence type="ECO:0000256" key="1">
    <source>
        <dbReference type="ARBA" id="ARBA00004651"/>
    </source>
</evidence>
<dbReference type="KEGG" id="alf:CFBP5473_22775"/>
<dbReference type="RefSeq" id="WP_051441186.1">
    <property type="nucleotide sequence ID" value="NZ_CP039693.1"/>
</dbReference>
<keyword evidence="2" id="KW-1003">Cell membrane</keyword>
<keyword evidence="13" id="KW-0614">Plasmid</keyword>
<keyword evidence="7 9" id="KW-0472">Membrane</keyword>
<gene>
    <name evidence="13" type="ORF">CFBP5473_22775</name>
    <name evidence="14" type="ORF">J5285_25025</name>
</gene>
<feature type="domain" description="Tyrosine-protein kinase G-rich" evidence="12">
    <location>
        <begin position="394"/>
        <end position="473"/>
    </location>
</feature>
<keyword evidence="4" id="KW-0547">Nucleotide-binding</keyword>
<dbReference type="InterPro" id="IPR032807">
    <property type="entry name" value="GNVR"/>
</dbReference>
<feature type="domain" description="CobQ/CobB/MinD/ParA nucleotide binding" evidence="10">
    <location>
        <begin position="567"/>
        <end position="736"/>
    </location>
</feature>
<geneLocation type="plasmid" evidence="15">
    <name>palcfbp5473</name>
</geneLocation>
<evidence type="ECO:0000256" key="2">
    <source>
        <dbReference type="ARBA" id="ARBA00022475"/>
    </source>
</evidence>
<dbReference type="InterPro" id="IPR050445">
    <property type="entry name" value="Bact_polysacc_biosynth/exp"/>
</dbReference>
<dbReference type="OrthoDB" id="230260at2"/>
<evidence type="ECO:0000313" key="13">
    <source>
        <dbReference type="EMBL" id="QCJ00864.1"/>
    </source>
</evidence>
<geneLocation type="plasmid" evidence="14 16">
    <name>unnamed1</name>
</geneLocation>
<dbReference type="AlphaFoldDB" id="A0A4D7DUS8"/>
<evidence type="ECO:0000256" key="4">
    <source>
        <dbReference type="ARBA" id="ARBA00022741"/>
    </source>
</evidence>
<evidence type="ECO:0000256" key="9">
    <source>
        <dbReference type="SAM" id="Phobius"/>
    </source>
</evidence>
<dbReference type="GO" id="GO:0005886">
    <property type="term" value="C:plasma membrane"/>
    <property type="evidence" value="ECO:0007669"/>
    <property type="project" value="UniProtKB-SubCell"/>
</dbReference>
<feature type="transmembrane region" description="Helical" evidence="9">
    <location>
        <begin position="34"/>
        <end position="57"/>
    </location>
</feature>
<dbReference type="PANTHER" id="PTHR32309:SF13">
    <property type="entry name" value="FERRIC ENTEROBACTIN TRANSPORT PROTEIN FEPE"/>
    <property type="match status" value="1"/>
</dbReference>
<keyword evidence="8" id="KW-0175">Coiled coil</keyword>
<feature type="domain" description="Polysaccharide chain length determinant N-terminal" evidence="11">
    <location>
        <begin position="19"/>
        <end position="113"/>
    </location>
</feature>
<evidence type="ECO:0000313" key="16">
    <source>
        <dbReference type="Proteomes" id="UP000826513"/>
    </source>
</evidence>
<keyword evidence="3 9" id="KW-0812">Transmembrane</keyword>
<evidence type="ECO:0000259" key="10">
    <source>
        <dbReference type="Pfam" id="PF01656"/>
    </source>
</evidence>
<feature type="transmembrane region" description="Helical" evidence="9">
    <location>
        <begin position="452"/>
        <end position="471"/>
    </location>
</feature>
<keyword evidence="6 9" id="KW-1133">Transmembrane helix</keyword>
<name>A0A4D7DUS8_9HYPH</name>
<dbReference type="InterPro" id="IPR005700">
    <property type="entry name" value="EPS_ExoP-like"/>
</dbReference>
<evidence type="ECO:0000256" key="7">
    <source>
        <dbReference type="ARBA" id="ARBA00023136"/>
    </source>
</evidence>
<evidence type="ECO:0000256" key="6">
    <source>
        <dbReference type="ARBA" id="ARBA00022989"/>
    </source>
</evidence>
<reference evidence="14 16" key="2">
    <citation type="submission" date="2021-03" db="EMBL/GenBank/DDBJ databases">
        <title>Rapid diversification of plasmids in a genus of pathogenic and nitrogen fixing bacteria.</title>
        <authorList>
            <person name="Weisberg A.J."/>
            <person name="Miller M."/>
            <person name="Ream W."/>
            <person name="Grunwald N.J."/>
            <person name="Chang J.H."/>
        </authorList>
    </citation>
    <scope>NUCLEOTIDE SEQUENCE [LARGE SCALE GENOMIC DNA]</scope>
    <source>
        <strain evidence="14 16">AF3.44</strain>
        <plasmid evidence="14 16">unnamed1</plasmid>
    </source>
</reference>
<dbReference type="Pfam" id="PF13807">
    <property type="entry name" value="GNVR"/>
    <property type="match status" value="1"/>
</dbReference>
<keyword evidence="5" id="KW-0067">ATP-binding</keyword>
<dbReference type="EMBL" id="CP072170">
    <property type="protein sequence ID" value="QYA10788.1"/>
    <property type="molecule type" value="Genomic_DNA"/>
</dbReference>
<evidence type="ECO:0000259" key="11">
    <source>
        <dbReference type="Pfam" id="PF02706"/>
    </source>
</evidence>
<dbReference type="NCBIfam" id="TIGR01005">
    <property type="entry name" value="eps_transp_fam"/>
    <property type="match status" value="1"/>
</dbReference>
<dbReference type="InterPro" id="IPR005702">
    <property type="entry name" value="Wzc-like_C"/>
</dbReference>
<accession>A0A4D7DUS8</accession>
<geneLocation type="plasmid" evidence="13">
    <name>pAlCFBP5473</name>
</geneLocation>
<dbReference type="InterPro" id="IPR002586">
    <property type="entry name" value="CobQ/CobB/MinD/ParA_Nub-bd_dom"/>
</dbReference>
<evidence type="ECO:0000256" key="8">
    <source>
        <dbReference type="SAM" id="Coils"/>
    </source>
</evidence>
<evidence type="ECO:0000259" key="12">
    <source>
        <dbReference type="Pfam" id="PF13807"/>
    </source>
</evidence>
<dbReference type="Proteomes" id="UP000826513">
    <property type="component" value="Plasmid unnamed1"/>
</dbReference>
<evidence type="ECO:0000313" key="14">
    <source>
        <dbReference type="EMBL" id="QYA10788.1"/>
    </source>
</evidence>
<dbReference type="GO" id="GO:0004713">
    <property type="term" value="F:protein tyrosine kinase activity"/>
    <property type="evidence" value="ECO:0007669"/>
    <property type="project" value="TreeGrafter"/>
</dbReference>
<dbReference type="Pfam" id="PF02706">
    <property type="entry name" value="Wzz"/>
    <property type="match status" value="1"/>
</dbReference>
<evidence type="ECO:0000256" key="3">
    <source>
        <dbReference type="ARBA" id="ARBA00022692"/>
    </source>
</evidence>
<comment type="subcellular location">
    <subcellularLocation>
        <location evidence="1">Cell membrane</location>
        <topology evidence="1">Multi-pass membrane protein</topology>
    </subcellularLocation>
</comment>
<dbReference type="STRING" id="1367849.GCA_000518585_01371"/>
<dbReference type="Pfam" id="PF01656">
    <property type="entry name" value="CbiA"/>
    <property type="match status" value="1"/>
</dbReference>
<dbReference type="Proteomes" id="UP000298545">
    <property type="component" value="Plasmid pAlCFBP5473"/>
</dbReference>
<evidence type="ECO:0000313" key="15">
    <source>
        <dbReference type="Proteomes" id="UP000298545"/>
    </source>
</evidence>
<dbReference type="EMBL" id="CP039693">
    <property type="protein sequence ID" value="QCJ00864.1"/>
    <property type="molecule type" value="Genomic_DNA"/>
</dbReference>
<evidence type="ECO:0000256" key="5">
    <source>
        <dbReference type="ARBA" id="ARBA00022840"/>
    </source>
</evidence>
<dbReference type="InterPro" id="IPR003856">
    <property type="entry name" value="LPS_length_determ_N"/>
</dbReference>
<dbReference type="SUPFAM" id="SSF52540">
    <property type="entry name" value="P-loop containing nucleoside triphosphate hydrolases"/>
    <property type="match status" value="1"/>
</dbReference>
<dbReference type="InterPro" id="IPR027417">
    <property type="entry name" value="P-loop_NTPase"/>
</dbReference>
<reference evidence="13 15" key="1">
    <citation type="submission" date="2019-04" db="EMBL/GenBank/DDBJ databases">
        <title>Complete genome sequence of Agrobacterium larrymoorei CFBP5473.</title>
        <authorList>
            <person name="Haryono M."/>
            <person name="Chou L."/>
            <person name="Lin Y.-C."/>
            <person name="Lai E.-M."/>
            <person name="Kuo C.-H."/>
        </authorList>
    </citation>
    <scope>NUCLEOTIDE SEQUENCE [LARGE SCALE GENOMIC DNA]</scope>
    <source>
        <strain evidence="13 15">CFBP5473</strain>
        <plasmid evidence="15">palcfbp5473</plasmid>
        <plasmid evidence="13">pAlCFBP5473</plasmid>
    </source>
</reference>